<dbReference type="RefSeq" id="WP_131331812.1">
    <property type="nucleotide sequence ID" value="NZ_CP044016.1"/>
</dbReference>
<dbReference type="AlphaFoldDB" id="A0A5P2G937"/>
<dbReference type="EMBL" id="CP044016">
    <property type="protein sequence ID" value="QES90829.1"/>
    <property type="molecule type" value="Genomic_DNA"/>
</dbReference>
<proteinExistence type="predicted"/>
<accession>A0A5P2G937</accession>
<name>A0A5P2G937_9BACT</name>
<protein>
    <submittedName>
        <fullName evidence="1">Uncharacterized protein</fullName>
    </submittedName>
</protein>
<evidence type="ECO:0000313" key="2">
    <source>
        <dbReference type="Proteomes" id="UP000292424"/>
    </source>
</evidence>
<reference evidence="1 2" key="1">
    <citation type="submission" date="2019-09" db="EMBL/GenBank/DDBJ databases">
        <title>Complete genome sequence of Arachidicoccus sp. B3-10 isolated from apple orchard soil.</title>
        <authorList>
            <person name="Kim H.S."/>
            <person name="Han K.-I."/>
            <person name="Suh M.K."/>
            <person name="Lee K.C."/>
            <person name="Eom M.K."/>
            <person name="Kim J.-S."/>
            <person name="Kang S.W."/>
            <person name="Sin Y."/>
            <person name="Lee J.-S."/>
        </authorList>
    </citation>
    <scope>NUCLEOTIDE SEQUENCE [LARGE SCALE GENOMIC DNA]</scope>
    <source>
        <strain evidence="1 2">B3-10</strain>
    </source>
</reference>
<keyword evidence="2" id="KW-1185">Reference proteome</keyword>
<dbReference type="KEGG" id="arac:E0W69_019990"/>
<organism evidence="1 2">
    <name type="scientific">Rhizosphaericola mali</name>
    <dbReference type="NCBI Taxonomy" id="2545455"/>
    <lineage>
        <taxon>Bacteria</taxon>
        <taxon>Pseudomonadati</taxon>
        <taxon>Bacteroidota</taxon>
        <taxon>Chitinophagia</taxon>
        <taxon>Chitinophagales</taxon>
        <taxon>Chitinophagaceae</taxon>
        <taxon>Rhizosphaericola</taxon>
    </lineage>
</organism>
<sequence>MNILITNTDRQFEQENIMTTISIDNAIEKLYQKDIDVIILDNNVSEMDEKKLKAVINTLQQSYIVMRQETEDLDKSIEIATDIWQTVRREQLNFVDTFDGQQI</sequence>
<gene>
    <name evidence="1" type="ORF">E0W69_019990</name>
</gene>
<evidence type="ECO:0000313" key="1">
    <source>
        <dbReference type="EMBL" id="QES90829.1"/>
    </source>
</evidence>
<dbReference type="Proteomes" id="UP000292424">
    <property type="component" value="Chromosome"/>
</dbReference>